<proteinExistence type="predicted"/>
<dbReference type="RefSeq" id="WP_256613257.1">
    <property type="nucleotide sequence ID" value="NZ_JANIBK010000001.1"/>
</dbReference>
<accession>A0ABT1TZF3</accession>
<organism evidence="1 2">
    <name type="scientific">Methylomonas rivi</name>
    <dbReference type="NCBI Taxonomy" id="2952226"/>
    <lineage>
        <taxon>Bacteria</taxon>
        <taxon>Pseudomonadati</taxon>
        <taxon>Pseudomonadota</taxon>
        <taxon>Gammaproteobacteria</taxon>
        <taxon>Methylococcales</taxon>
        <taxon>Methylococcaceae</taxon>
        <taxon>Methylomonas</taxon>
    </lineage>
</organism>
<comment type="caution">
    <text evidence="1">The sequence shown here is derived from an EMBL/GenBank/DDBJ whole genome shotgun (WGS) entry which is preliminary data.</text>
</comment>
<protein>
    <submittedName>
        <fullName evidence="1">Uncharacterized protein</fullName>
    </submittedName>
</protein>
<dbReference type="EMBL" id="JANIBK010000001">
    <property type="protein sequence ID" value="MCQ8126940.1"/>
    <property type="molecule type" value="Genomic_DNA"/>
</dbReference>
<gene>
    <name evidence="1" type="ORF">NP596_00610</name>
</gene>
<evidence type="ECO:0000313" key="2">
    <source>
        <dbReference type="Proteomes" id="UP001524586"/>
    </source>
</evidence>
<name>A0ABT1TZF3_9GAMM</name>
<reference evidence="1 2" key="1">
    <citation type="submission" date="2022-07" db="EMBL/GenBank/DDBJ databases">
        <title>Methylomonas rivi sp. nov., Methylomonas rosea sp. nov., Methylomonas aureus sp. nov. and Methylomonas subterranea sp. nov., four novel methanotrophs isolated from a freshwater creek and the deep terrestrial subsurface.</title>
        <authorList>
            <person name="Abin C."/>
            <person name="Sankaranarayanan K."/>
            <person name="Garner C."/>
            <person name="Sindelar R."/>
            <person name="Kotary K."/>
            <person name="Garner R."/>
            <person name="Barclay S."/>
            <person name="Lawson P."/>
            <person name="Krumholz L."/>
        </authorList>
    </citation>
    <scope>NUCLEOTIDE SEQUENCE [LARGE SCALE GENOMIC DNA]</scope>
    <source>
        <strain evidence="1 2">WSC-6</strain>
    </source>
</reference>
<evidence type="ECO:0000313" key="1">
    <source>
        <dbReference type="EMBL" id="MCQ8126940.1"/>
    </source>
</evidence>
<dbReference type="Proteomes" id="UP001524586">
    <property type="component" value="Unassembled WGS sequence"/>
</dbReference>
<sequence length="62" mass="6844">MLLFPDLAIAKLAARLLTNAARAGILVKELGNFMILKQLSKKQKACQAKEKVCFQGVWAKTL</sequence>
<keyword evidence="2" id="KW-1185">Reference proteome</keyword>